<proteinExistence type="predicted"/>
<dbReference type="Proteomes" id="UP000187203">
    <property type="component" value="Unassembled WGS sequence"/>
</dbReference>
<organism evidence="1 2">
    <name type="scientific">Corchorus olitorius</name>
    <dbReference type="NCBI Taxonomy" id="93759"/>
    <lineage>
        <taxon>Eukaryota</taxon>
        <taxon>Viridiplantae</taxon>
        <taxon>Streptophyta</taxon>
        <taxon>Embryophyta</taxon>
        <taxon>Tracheophyta</taxon>
        <taxon>Spermatophyta</taxon>
        <taxon>Magnoliopsida</taxon>
        <taxon>eudicotyledons</taxon>
        <taxon>Gunneridae</taxon>
        <taxon>Pentapetalae</taxon>
        <taxon>rosids</taxon>
        <taxon>malvids</taxon>
        <taxon>Malvales</taxon>
        <taxon>Malvaceae</taxon>
        <taxon>Grewioideae</taxon>
        <taxon>Apeibeae</taxon>
        <taxon>Corchorus</taxon>
    </lineage>
</organism>
<dbReference type="EMBL" id="AWUE01013588">
    <property type="protein sequence ID" value="OMP06505.1"/>
    <property type="molecule type" value="Genomic_DNA"/>
</dbReference>
<protein>
    <submittedName>
        <fullName evidence="1">Uncharacterized protein</fullName>
    </submittedName>
</protein>
<comment type="caution">
    <text evidence="1">The sequence shown here is derived from an EMBL/GenBank/DDBJ whole genome shotgun (WGS) entry which is preliminary data.</text>
</comment>
<keyword evidence="2" id="KW-1185">Reference proteome</keyword>
<reference evidence="2" key="1">
    <citation type="submission" date="2013-09" db="EMBL/GenBank/DDBJ databases">
        <title>Corchorus olitorius genome sequencing.</title>
        <authorList>
            <person name="Alam M."/>
            <person name="Haque M.S."/>
            <person name="Islam M.S."/>
            <person name="Emdad E.M."/>
            <person name="Islam M.M."/>
            <person name="Ahmed B."/>
            <person name="Halim A."/>
            <person name="Hossen Q.M.M."/>
            <person name="Hossain M.Z."/>
            <person name="Ahmed R."/>
            <person name="Khan M.M."/>
            <person name="Islam R."/>
            <person name="Rashid M.M."/>
            <person name="Khan S.A."/>
            <person name="Rahman M.S."/>
            <person name="Alam M."/>
            <person name="Yahiya A.S."/>
            <person name="Khan M.S."/>
            <person name="Azam M.S."/>
            <person name="Haque T."/>
            <person name="Lashkar M.Z.H."/>
            <person name="Akhand A.I."/>
            <person name="Morshed G."/>
            <person name="Roy S."/>
            <person name="Uddin K.S."/>
            <person name="Rabeya T."/>
            <person name="Hossain A.S."/>
            <person name="Chowdhury A."/>
            <person name="Snigdha A.R."/>
            <person name="Mortoza M.S."/>
            <person name="Matin S.A."/>
            <person name="Hoque S.M.E."/>
            <person name="Islam M.K."/>
            <person name="Roy D.K."/>
            <person name="Haider R."/>
            <person name="Moosa M.M."/>
            <person name="Elias S.M."/>
            <person name="Hasan A.M."/>
            <person name="Jahan S."/>
            <person name="Shafiuddin M."/>
            <person name="Mahmood N."/>
            <person name="Shommy N.S."/>
        </authorList>
    </citation>
    <scope>NUCLEOTIDE SEQUENCE [LARGE SCALE GENOMIC DNA]</scope>
    <source>
        <strain evidence="2">cv. O-4</strain>
    </source>
</reference>
<accession>A0A1R3KHE9</accession>
<dbReference type="AlphaFoldDB" id="A0A1R3KHE9"/>
<sequence>MARILPFQKMMHLRLIWPKMPTSMVKMIL</sequence>
<gene>
    <name evidence="1" type="ORF">COLO4_08091</name>
</gene>
<evidence type="ECO:0000313" key="1">
    <source>
        <dbReference type="EMBL" id="OMP06505.1"/>
    </source>
</evidence>
<name>A0A1R3KHE9_9ROSI</name>
<evidence type="ECO:0000313" key="2">
    <source>
        <dbReference type="Proteomes" id="UP000187203"/>
    </source>
</evidence>